<dbReference type="EMBL" id="GBRH01281586">
    <property type="protein sequence ID" value="JAD16309.1"/>
    <property type="molecule type" value="Transcribed_RNA"/>
</dbReference>
<name>A0A0A9TIT9_ARUDO</name>
<organism evidence="1">
    <name type="scientific">Arundo donax</name>
    <name type="common">Giant reed</name>
    <name type="synonym">Donax arundinaceus</name>
    <dbReference type="NCBI Taxonomy" id="35708"/>
    <lineage>
        <taxon>Eukaryota</taxon>
        <taxon>Viridiplantae</taxon>
        <taxon>Streptophyta</taxon>
        <taxon>Embryophyta</taxon>
        <taxon>Tracheophyta</taxon>
        <taxon>Spermatophyta</taxon>
        <taxon>Magnoliopsida</taxon>
        <taxon>Liliopsida</taxon>
        <taxon>Poales</taxon>
        <taxon>Poaceae</taxon>
        <taxon>PACMAD clade</taxon>
        <taxon>Arundinoideae</taxon>
        <taxon>Arundineae</taxon>
        <taxon>Arundo</taxon>
    </lineage>
</organism>
<protein>
    <submittedName>
        <fullName evidence="1">Uncharacterized protein</fullName>
    </submittedName>
</protein>
<proteinExistence type="predicted"/>
<sequence length="29" mass="3383">MNIYMLLSILYIGLYPKRHLLVNLSDVCS</sequence>
<reference evidence="1" key="2">
    <citation type="journal article" date="2015" name="Data Brief">
        <title>Shoot transcriptome of the giant reed, Arundo donax.</title>
        <authorList>
            <person name="Barrero R.A."/>
            <person name="Guerrero F.D."/>
            <person name="Moolhuijzen P."/>
            <person name="Goolsby J.A."/>
            <person name="Tidwell J."/>
            <person name="Bellgard S.E."/>
            <person name="Bellgard M.I."/>
        </authorList>
    </citation>
    <scope>NUCLEOTIDE SEQUENCE</scope>
    <source>
        <tissue evidence="1">Shoot tissue taken approximately 20 cm above the soil surface</tissue>
    </source>
</reference>
<evidence type="ECO:0000313" key="1">
    <source>
        <dbReference type="EMBL" id="JAD16309.1"/>
    </source>
</evidence>
<reference evidence="1" key="1">
    <citation type="submission" date="2014-09" db="EMBL/GenBank/DDBJ databases">
        <authorList>
            <person name="Magalhaes I.L.F."/>
            <person name="Oliveira U."/>
            <person name="Santos F.R."/>
            <person name="Vidigal T.H.D.A."/>
            <person name="Brescovit A.D."/>
            <person name="Santos A.J."/>
        </authorList>
    </citation>
    <scope>NUCLEOTIDE SEQUENCE</scope>
    <source>
        <tissue evidence="1">Shoot tissue taken approximately 20 cm above the soil surface</tissue>
    </source>
</reference>
<dbReference type="AlphaFoldDB" id="A0A0A9TIT9"/>
<accession>A0A0A9TIT9</accession>